<protein>
    <submittedName>
        <fullName evidence="2">Uncharacterized protein</fullName>
    </submittedName>
</protein>
<feature type="region of interest" description="Disordered" evidence="1">
    <location>
        <begin position="190"/>
        <end position="234"/>
    </location>
</feature>
<dbReference type="PANTHER" id="PTHR38167">
    <property type="entry name" value="C2H2-TYPE DOMAIN-CONTAINING PROTEIN"/>
    <property type="match status" value="1"/>
</dbReference>
<dbReference type="EMBL" id="JAPEVB010000003">
    <property type="protein sequence ID" value="KAJ4391374.1"/>
    <property type="molecule type" value="Genomic_DNA"/>
</dbReference>
<dbReference type="AlphaFoldDB" id="A0A9W8YSG6"/>
<evidence type="ECO:0000256" key="1">
    <source>
        <dbReference type="SAM" id="MobiDB-lite"/>
    </source>
</evidence>
<name>A0A9W8YSG6_9PEZI</name>
<keyword evidence="3" id="KW-1185">Reference proteome</keyword>
<evidence type="ECO:0000313" key="2">
    <source>
        <dbReference type="EMBL" id="KAJ4391374.1"/>
    </source>
</evidence>
<gene>
    <name evidence="2" type="ORF">N0V93_004991</name>
</gene>
<accession>A0A9W8YSG6</accession>
<comment type="caution">
    <text evidence="2">The sequence shown here is derived from an EMBL/GenBank/DDBJ whole genome shotgun (WGS) entry which is preliminary data.</text>
</comment>
<dbReference type="OrthoDB" id="5422613at2759"/>
<organism evidence="2 3">
    <name type="scientific">Gnomoniopsis smithogilvyi</name>
    <dbReference type="NCBI Taxonomy" id="1191159"/>
    <lineage>
        <taxon>Eukaryota</taxon>
        <taxon>Fungi</taxon>
        <taxon>Dikarya</taxon>
        <taxon>Ascomycota</taxon>
        <taxon>Pezizomycotina</taxon>
        <taxon>Sordariomycetes</taxon>
        <taxon>Sordariomycetidae</taxon>
        <taxon>Diaporthales</taxon>
        <taxon>Gnomoniaceae</taxon>
        <taxon>Gnomoniopsis</taxon>
    </lineage>
</organism>
<dbReference type="Proteomes" id="UP001140453">
    <property type="component" value="Unassembled WGS sequence"/>
</dbReference>
<feature type="compositionally biased region" description="Polar residues" evidence="1">
    <location>
        <begin position="192"/>
        <end position="203"/>
    </location>
</feature>
<feature type="compositionally biased region" description="Basic and acidic residues" evidence="1">
    <location>
        <begin position="216"/>
        <end position="234"/>
    </location>
</feature>
<proteinExistence type="predicted"/>
<sequence length="234" mass="25758">MNRLLSASDPLVHSVLVALCDDDRVQARALKYLAELEDYATKIASGDADVTVNESSSSNPLKRKASMPAQLCIMCKRAFSPGDNSPTACLYHEGQLMIDESHETWADWDEDVGGPQITPENEEDYPQAFLWSCCDENGTAPGCVKGYHLAVRKNSSKRFRISFPPGAEPDKNRTFEGRTLRANEFVNEALGPNQSAWGPSSTIMDYETTDDSASVDTERNSEGDAHEEDTTKVT</sequence>
<reference evidence="2" key="1">
    <citation type="submission" date="2022-10" db="EMBL/GenBank/DDBJ databases">
        <title>Tapping the CABI collections for fungal endophytes: first genome assemblies for Collariella, Neodidymelliopsis, Ascochyta clinopodiicola, Didymella pomorum, Didymosphaeria variabile, Neocosmospora piperis and Neocucurbitaria cava.</title>
        <authorList>
            <person name="Hill R."/>
        </authorList>
    </citation>
    <scope>NUCLEOTIDE SEQUENCE</scope>
    <source>
        <strain evidence="2">IMI 355082</strain>
    </source>
</reference>
<dbReference type="PANTHER" id="PTHR38167:SF1">
    <property type="entry name" value="C2H2-TYPE DOMAIN-CONTAINING PROTEIN"/>
    <property type="match status" value="1"/>
</dbReference>
<evidence type="ECO:0000313" key="3">
    <source>
        <dbReference type="Proteomes" id="UP001140453"/>
    </source>
</evidence>